<evidence type="ECO:0000313" key="6">
    <source>
        <dbReference type="Proteomes" id="UP000708347"/>
    </source>
</evidence>
<evidence type="ECO:0000313" key="5">
    <source>
        <dbReference type="EMBL" id="NTY58672.1"/>
    </source>
</evidence>
<keyword evidence="6" id="KW-1185">Reference proteome</keyword>
<dbReference type="Pfam" id="PF04586">
    <property type="entry name" value="Peptidase_S78"/>
    <property type="match status" value="1"/>
</dbReference>
<dbReference type="Proteomes" id="UP000708347">
    <property type="component" value="Unassembled WGS sequence"/>
</dbReference>
<evidence type="ECO:0000259" key="4">
    <source>
        <dbReference type="Pfam" id="PF04586"/>
    </source>
</evidence>
<evidence type="ECO:0000256" key="1">
    <source>
        <dbReference type="ARBA" id="ARBA00022612"/>
    </source>
</evidence>
<sequence length="248" mass="27482">MPGAQQRSPATELPDWVKGLPAWVRPDEVRWLTRRPWIAGFIRAEDYSLEPAIARFARSQRQLSAQLPASPAGGELLFARGYETTALRFNPGAAGVIRSVSITSETVGRINGIAVPYDQPSAVVAVSGILAVEQFDRQSFDYLPTSCPLIEAHDYERPPLGRVTELRQTTGGVVIEARIDRDHASWLRRWLRGEYSSLSIAFAGAPVFDRWTERDGYPLRTVRGARLVDVAVVRDPAYVGARITKVTP</sequence>
<gene>
    <name evidence="5" type="ORF">FEG63_03780</name>
</gene>
<comment type="caution">
    <text evidence="5">The sequence shown here is derived from an EMBL/GenBank/DDBJ whole genome shotgun (WGS) entry which is preliminary data.</text>
</comment>
<keyword evidence="3" id="KW-0378">Hydrolase</keyword>
<evidence type="ECO:0000256" key="3">
    <source>
        <dbReference type="ARBA" id="ARBA00022801"/>
    </source>
</evidence>
<keyword evidence="2" id="KW-0645">Protease</keyword>
<organism evidence="5 6">
    <name type="scientific">Mycolicibacterium sphagni</name>
    <dbReference type="NCBI Taxonomy" id="1786"/>
    <lineage>
        <taxon>Bacteria</taxon>
        <taxon>Bacillati</taxon>
        <taxon>Actinomycetota</taxon>
        <taxon>Actinomycetes</taxon>
        <taxon>Mycobacteriales</taxon>
        <taxon>Mycobacteriaceae</taxon>
        <taxon>Mycolicibacterium</taxon>
    </lineage>
</organism>
<proteinExistence type="predicted"/>
<keyword evidence="1" id="KW-1188">Viral release from host cell</keyword>
<reference evidence="5 6" key="1">
    <citation type="submission" date="2019-05" db="EMBL/GenBank/DDBJ databases">
        <title>Mycolicibacterium sphagni ENV482 genome assembly.</title>
        <authorList>
            <person name="Chen W."/>
            <person name="Faulkner N.W."/>
            <person name="Hyman M.R."/>
        </authorList>
    </citation>
    <scope>NUCLEOTIDE SEQUENCE [LARGE SCALE GENOMIC DNA]</scope>
    <source>
        <strain evidence="5 6">ENV482</strain>
    </source>
</reference>
<name>A0ABX2JPE4_9MYCO</name>
<feature type="domain" description="Prohead serine protease" evidence="4">
    <location>
        <begin position="105"/>
        <end position="244"/>
    </location>
</feature>
<protein>
    <recommendedName>
        <fullName evidence="4">Prohead serine protease domain-containing protein</fullName>
    </recommendedName>
</protein>
<dbReference type="RefSeq" id="WP_174396626.1">
    <property type="nucleotide sequence ID" value="NZ_VBSB01000003.1"/>
</dbReference>
<dbReference type="InterPro" id="IPR054613">
    <property type="entry name" value="Peptidase_S78_dom"/>
</dbReference>
<dbReference type="EMBL" id="VBSB01000003">
    <property type="protein sequence ID" value="NTY58672.1"/>
    <property type="molecule type" value="Genomic_DNA"/>
</dbReference>
<accession>A0ABX2JPE4</accession>
<evidence type="ECO:0000256" key="2">
    <source>
        <dbReference type="ARBA" id="ARBA00022670"/>
    </source>
</evidence>